<dbReference type="Proteomes" id="UP000821865">
    <property type="component" value="Chromosome 1"/>
</dbReference>
<accession>A0ACB8DY79</accession>
<proteinExistence type="predicted"/>
<sequence>MQTSANGRHAQMVRACPARSSGTLPARDHECRSVASEHNVTTSRRSGGDNIGVIDAMGRPPAGMMLGRLSGYGAYDLCLAVRHDEGLFQGKYCMVHLRYDGEEMSPSVKKVVTRFANYLGFEKAGNLSRMFDKDFLSLAPLYKFGLCVPSLCEAEDLQAIMDRLTEGFALSLKAQWCAIEEPVKLDQRQTLIVCIFAVWVSFILFGTGYDIYRTMLWGDEFTDSDKTTTVAGYVSKAVRSFSLRRAFKKLVQMPNWGDYSNELGFIHGFRVLSATWVILGHTYLIRDPHAHSNFIGFFKRLREDFLFSVQVNSFMSVETFLVITGFLSGYLVTKAPRVHLSPVIVILIALFRRYVRLIVPMLALLGFMYLIPALVDGPALRDYWSLFERPCTKHWWKIVTMTENYMDNSRDLCMPHYWYIAVDFQLAIVTTVILAVITPRWPKASLWLMASIAAATSLATAIQVYIKHSLPFNIIFTTDVRKLIDMQMDFYLQAYTHAPPLFIGLIFGCLATQRHQLSRLVQAAAWVLAATVSLAALLGVRTWSQGREPERLESAIYAGFHRASWALGAGWVMYACVTKRGGLVNRILAWPCFYPLGRLSFSVYLVHLVLMACNSVLIRERLPQHPFLHAQMYVSQVIMAYALASIMYLLVECPVAGLDNLVFSKLMPKETILKVMQGKATAEEVKYIEALAQAKSMKVVDLASKQANTNGFSDSTKHNGDNRHLCYANGACETDMSEDTQANGAVMSVRF</sequence>
<protein>
    <submittedName>
        <fullName evidence="1">Uncharacterized protein</fullName>
    </submittedName>
</protein>
<gene>
    <name evidence="1" type="ORF">HPB49_007934</name>
</gene>
<evidence type="ECO:0000313" key="1">
    <source>
        <dbReference type="EMBL" id="KAH7979049.1"/>
    </source>
</evidence>
<reference evidence="1" key="1">
    <citation type="submission" date="2020-05" db="EMBL/GenBank/DDBJ databases">
        <title>Large-scale comparative analyses of tick genomes elucidate their genetic diversity and vector capacities.</title>
        <authorList>
            <person name="Jia N."/>
            <person name="Wang J."/>
            <person name="Shi W."/>
            <person name="Du L."/>
            <person name="Sun Y."/>
            <person name="Zhan W."/>
            <person name="Jiang J."/>
            <person name="Wang Q."/>
            <person name="Zhang B."/>
            <person name="Ji P."/>
            <person name="Sakyi L.B."/>
            <person name="Cui X."/>
            <person name="Yuan T."/>
            <person name="Jiang B."/>
            <person name="Yang W."/>
            <person name="Lam T.T.-Y."/>
            <person name="Chang Q."/>
            <person name="Ding S."/>
            <person name="Wang X."/>
            <person name="Zhu J."/>
            <person name="Ruan X."/>
            <person name="Zhao L."/>
            <person name="Wei J."/>
            <person name="Que T."/>
            <person name="Du C."/>
            <person name="Cheng J."/>
            <person name="Dai P."/>
            <person name="Han X."/>
            <person name="Huang E."/>
            <person name="Gao Y."/>
            <person name="Liu J."/>
            <person name="Shao H."/>
            <person name="Ye R."/>
            <person name="Li L."/>
            <person name="Wei W."/>
            <person name="Wang X."/>
            <person name="Wang C."/>
            <person name="Yang T."/>
            <person name="Huo Q."/>
            <person name="Li W."/>
            <person name="Guo W."/>
            <person name="Chen H."/>
            <person name="Zhou L."/>
            <person name="Ni X."/>
            <person name="Tian J."/>
            <person name="Zhou Y."/>
            <person name="Sheng Y."/>
            <person name="Liu T."/>
            <person name="Pan Y."/>
            <person name="Xia L."/>
            <person name="Li J."/>
            <person name="Zhao F."/>
            <person name="Cao W."/>
        </authorList>
    </citation>
    <scope>NUCLEOTIDE SEQUENCE</scope>
    <source>
        <strain evidence="1">Dsil-2018</strain>
    </source>
</reference>
<dbReference type="EMBL" id="CM023470">
    <property type="protein sequence ID" value="KAH7979049.1"/>
    <property type="molecule type" value="Genomic_DNA"/>
</dbReference>
<comment type="caution">
    <text evidence="1">The sequence shown here is derived from an EMBL/GenBank/DDBJ whole genome shotgun (WGS) entry which is preliminary data.</text>
</comment>
<name>A0ACB8DY79_DERSI</name>
<evidence type="ECO:0000313" key="2">
    <source>
        <dbReference type="Proteomes" id="UP000821865"/>
    </source>
</evidence>
<keyword evidence="2" id="KW-1185">Reference proteome</keyword>
<organism evidence="1 2">
    <name type="scientific">Dermacentor silvarum</name>
    <name type="common">Tick</name>
    <dbReference type="NCBI Taxonomy" id="543639"/>
    <lineage>
        <taxon>Eukaryota</taxon>
        <taxon>Metazoa</taxon>
        <taxon>Ecdysozoa</taxon>
        <taxon>Arthropoda</taxon>
        <taxon>Chelicerata</taxon>
        <taxon>Arachnida</taxon>
        <taxon>Acari</taxon>
        <taxon>Parasitiformes</taxon>
        <taxon>Ixodida</taxon>
        <taxon>Ixodoidea</taxon>
        <taxon>Ixodidae</taxon>
        <taxon>Rhipicephalinae</taxon>
        <taxon>Dermacentor</taxon>
    </lineage>
</organism>